<reference evidence="3" key="1">
    <citation type="submission" date="2018-03" db="EMBL/GenBank/DDBJ databases">
        <title>Cross-interface Injection: A General Nanoliter Liquid Handling Method Applied to Single Cells Genome Amplification Automated Nanoliter Liquid Handling Applied to Single Cell Multiple Displacement Amplification.</title>
        <authorList>
            <person name="Yun J."/>
            <person name="Xu P."/>
            <person name="Xu J."/>
            <person name="Dai X."/>
            <person name="Wang Y."/>
            <person name="Zheng X."/>
            <person name="Cao C."/>
            <person name="Yi Q."/>
            <person name="Zhu Y."/>
            <person name="Wang L."/>
            <person name="Dong Z."/>
            <person name="Huang Y."/>
            <person name="Huang L."/>
            <person name="Du W."/>
        </authorList>
    </citation>
    <scope>NUCLEOTIDE SEQUENCE [LARGE SCALE GENOMIC DNA]</scope>
    <source>
        <strain evidence="3">Z-D3-2</strain>
    </source>
</reference>
<name>A0A2T4CZ62_9GAMM</name>
<feature type="compositionally biased region" description="Low complexity" evidence="1">
    <location>
        <begin position="1"/>
        <end position="15"/>
    </location>
</feature>
<organism evidence="3">
    <name type="scientific">Pseudidiomarina aestuarii</name>
    <dbReference type="NCBI Taxonomy" id="624146"/>
    <lineage>
        <taxon>Bacteria</taxon>
        <taxon>Pseudomonadati</taxon>
        <taxon>Pseudomonadota</taxon>
        <taxon>Gammaproteobacteria</taxon>
        <taxon>Alteromonadales</taxon>
        <taxon>Idiomarinaceae</taxon>
        <taxon>Pseudidiomarina</taxon>
    </lineage>
</organism>
<dbReference type="AlphaFoldDB" id="A0A2T4CZ62"/>
<evidence type="ECO:0000259" key="2">
    <source>
        <dbReference type="Pfam" id="PF18821"/>
    </source>
</evidence>
<evidence type="ECO:0000313" key="3">
    <source>
        <dbReference type="EMBL" id="PTB86866.1"/>
    </source>
</evidence>
<dbReference type="InterPro" id="IPR040677">
    <property type="entry name" value="LPD7"/>
</dbReference>
<feature type="region of interest" description="Disordered" evidence="1">
    <location>
        <begin position="1"/>
        <end position="22"/>
    </location>
</feature>
<sequence length="185" mass="20431">MNMNSSSQQQAQQQQNVPGGQIPEKAVYLESSYIYGEPEQSQFDQAVLQMLQRIMPSSRTAIFDDHVEYHQPDGGKLVDRGDKLSVHGGRWSTTETEAALLVDAAAAKGWDVGVLREDTDPEFAEYVKAFGRARGLRVEYVQDLVAEQAVEQAAPAQEASQSGFVPLAAAPTTQQYQQKKMEIEP</sequence>
<proteinExistence type="predicted"/>
<dbReference type="EMBL" id="PYVN01000003">
    <property type="protein sequence ID" value="PTB86866.1"/>
    <property type="molecule type" value="Genomic_DNA"/>
</dbReference>
<gene>
    <name evidence="3" type="ORF">C9940_00610</name>
</gene>
<dbReference type="Pfam" id="PF18821">
    <property type="entry name" value="LPD7"/>
    <property type="match status" value="1"/>
</dbReference>
<accession>A0A2T4CZ62</accession>
<protein>
    <recommendedName>
        <fullName evidence="2">Large polyvalent protein-associated domain-containing protein</fullName>
    </recommendedName>
</protein>
<feature type="domain" description="Large polyvalent protein-associated" evidence="2">
    <location>
        <begin position="64"/>
        <end position="152"/>
    </location>
</feature>
<evidence type="ECO:0000256" key="1">
    <source>
        <dbReference type="SAM" id="MobiDB-lite"/>
    </source>
</evidence>
<comment type="caution">
    <text evidence="3">The sequence shown here is derived from an EMBL/GenBank/DDBJ whole genome shotgun (WGS) entry which is preliminary data.</text>
</comment>